<organism evidence="1 2">
    <name type="scientific">Oryza sativa subsp. indica</name>
    <name type="common">Rice</name>
    <dbReference type="NCBI Taxonomy" id="39946"/>
    <lineage>
        <taxon>Eukaryota</taxon>
        <taxon>Viridiplantae</taxon>
        <taxon>Streptophyta</taxon>
        <taxon>Embryophyta</taxon>
        <taxon>Tracheophyta</taxon>
        <taxon>Spermatophyta</taxon>
        <taxon>Magnoliopsida</taxon>
        <taxon>Liliopsida</taxon>
        <taxon>Poales</taxon>
        <taxon>Poaceae</taxon>
        <taxon>BOP clade</taxon>
        <taxon>Oryzoideae</taxon>
        <taxon>Oryzeae</taxon>
        <taxon>Oryzinae</taxon>
        <taxon>Oryza</taxon>
        <taxon>Oryza sativa</taxon>
    </lineage>
</organism>
<protein>
    <submittedName>
        <fullName evidence="1">Uncharacterized protein</fullName>
    </submittedName>
</protein>
<dbReference type="Proteomes" id="UP000007015">
    <property type="component" value="Chromosome 5"/>
</dbReference>
<dbReference type="EMBL" id="CM000130">
    <property type="protein sequence ID" value="EEC79386.1"/>
    <property type="molecule type" value="Genomic_DNA"/>
</dbReference>
<reference evidence="1 2" key="1">
    <citation type="journal article" date="2005" name="PLoS Biol.">
        <title>The genomes of Oryza sativa: a history of duplications.</title>
        <authorList>
            <person name="Yu J."/>
            <person name="Wang J."/>
            <person name="Lin W."/>
            <person name="Li S."/>
            <person name="Li H."/>
            <person name="Zhou J."/>
            <person name="Ni P."/>
            <person name="Dong W."/>
            <person name="Hu S."/>
            <person name="Zeng C."/>
            <person name="Zhang J."/>
            <person name="Zhang Y."/>
            <person name="Li R."/>
            <person name="Xu Z."/>
            <person name="Li S."/>
            <person name="Li X."/>
            <person name="Zheng H."/>
            <person name="Cong L."/>
            <person name="Lin L."/>
            <person name="Yin J."/>
            <person name="Geng J."/>
            <person name="Li G."/>
            <person name="Shi J."/>
            <person name="Liu J."/>
            <person name="Lv H."/>
            <person name="Li J."/>
            <person name="Wang J."/>
            <person name="Deng Y."/>
            <person name="Ran L."/>
            <person name="Shi X."/>
            <person name="Wang X."/>
            <person name="Wu Q."/>
            <person name="Li C."/>
            <person name="Ren X."/>
            <person name="Wang J."/>
            <person name="Wang X."/>
            <person name="Li D."/>
            <person name="Liu D."/>
            <person name="Zhang X."/>
            <person name="Ji Z."/>
            <person name="Zhao W."/>
            <person name="Sun Y."/>
            <person name="Zhang Z."/>
            <person name="Bao J."/>
            <person name="Han Y."/>
            <person name="Dong L."/>
            <person name="Ji J."/>
            <person name="Chen P."/>
            <person name="Wu S."/>
            <person name="Liu J."/>
            <person name="Xiao Y."/>
            <person name="Bu D."/>
            <person name="Tan J."/>
            <person name="Yang L."/>
            <person name="Ye C."/>
            <person name="Zhang J."/>
            <person name="Xu J."/>
            <person name="Zhou Y."/>
            <person name="Yu Y."/>
            <person name="Zhang B."/>
            <person name="Zhuang S."/>
            <person name="Wei H."/>
            <person name="Liu B."/>
            <person name="Lei M."/>
            <person name="Yu H."/>
            <person name="Li Y."/>
            <person name="Xu H."/>
            <person name="Wei S."/>
            <person name="He X."/>
            <person name="Fang L."/>
            <person name="Zhang Z."/>
            <person name="Zhang Y."/>
            <person name="Huang X."/>
            <person name="Su Z."/>
            <person name="Tong W."/>
            <person name="Li J."/>
            <person name="Tong Z."/>
            <person name="Li S."/>
            <person name="Ye J."/>
            <person name="Wang L."/>
            <person name="Fang L."/>
            <person name="Lei T."/>
            <person name="Chen C."/>
            <person name="Chen H."/>
            <person name="Xu Z."/>
            <person name="Li H."/>
            <person name="Huang H."/>
            <person name="Zhang F."/>
            <person name="Xu H."/>
            <person name="Li N."/>
            <person name="Zhao C."/>
            <person name="Li S."/>
            <person name="Dong L."/>
            <person name="Huang Y."/>
            <person name="Li L."/>
            <person name="Xi Y."/>
            <person name="Qi Q."/>
            <person name="Li W."/>
            <person name="Zhang B."/>
            <person name="Hu W."/>
            <person name="Zhang Y."/>
            <person name="Tian X."/>
            <person name="Jiao Y."/>
            <person name="Liang X."/>
            <person name="Jin J."/>
            <person name="Gao L."/>
            <person name="Zheng W."/>
            <person name="Hao B."/>
            <person name="Liu S."/>
            <person name="Wang W."/>
            <person name="Yuan L."/>
            <person name="Cao M."/>
            <person name="McDermott J."/>
            <person name="Samudrala R."/>
            <person name="Wang J."/>
            <person name="Wong G.K."/>
            <person name="Yang H."/>
        </authorList>
    </citation>
    <scope>NUCLEOTIDE SEQUENCE [LARGE SCALE GENOMIC DNA]</scope>
    <source>
        <strain evidence="2">cv. 93-11</strain>
    </source>
</reference>
<accession>B8AZ38</accession>
<dbReference type="HOGENOM" id="CLU_1985281_0_0_1"/>
<evidence type="ECO:0000313" key="1">
    <source>
        <dbReference type="EMBL" id="EEC79386.1"/>
    </source>
</evidence>
<sequence>MELCLVARPPFGRRVSSSKTRARVAVPCAVEVVPSLGMLLPLPLSPEEVAASATVPLEIAMYTAPAGDEPEDAAPLLQIRGGRRGNCRGCRRRPSRCVAVSRTSAASFGGRSSVAVSRTSAVGEEG</sequence>
<name>B8AZ38_ORYSI</name>
<keyword evidence="2" id="KW-1185">Reference proteome</keyword>
<dbReference type="OMA" id="PCAVEVV"/>
<proteinExistence type="predicted"/>
<dbReference type="AlphaFoldDB" id="B8AZ38"/>
<gene>
    <name evidence="1" type="ORF">OsI_20300</name>
</gene>
<dbReference type="Gramene" id="BGIOSGA020028-TA">
    <property type="protein sequence ID" value="BGIOSGA020028-PA"/>
    <property type="gene ID" value="BGIOSGA020028"/>
</dbReference>
<evidence type="ECO:0000313" key="2">
    <source>
        <dbReference type="Proteomes" id="UP000007015"/>
    </source>
</evidence>